<comment type="caution">
    <text evidence="7">The sequence shown here is derived from an EMBL/GenBank/DDBJ whole genome shotgun (WGS) entry which is preliminary data.</text>
</comment>
<feature type="transmembrane region" description="Helical" evidence="5">
    <location>
        <begin position="188"/>
        <end position="205"/>
    </location>
</feature>
<feature type="transmembrane region" description="Helical" evidence="5">
    <location>
        <begin position="21"/>
        <end position="43"/>
    </location>
</feature>
<evidence type="ECO:0000256" key="1">
    <source>
        <dbReference type="ARBA" id="ARBA00004651"/>
    </source>
</evidence>
<gene>
    <name evidence="7" type="ORF">CLV70_117116</name>
</gene>
<protein>
    <submittedName>
        <fullName evidence="7">Na+/melibiose symporter-like transporter</fullName>
    </submittedName>
</protein>
<dbReference type="Pfam" id="PF13347">
    <property type="entry name" value="MFS_2"/>
    <property type="match status" value="1"/>
</dbReference>
<feature type="domain" description="Major facilitator superfamily (MFS) profile" evidence="6">
    <location>
        <begin position="20"/>
        <end position="440"/>
    </location>
</feature>
<keyword evidence="8" id="KW-1185">Reference proteome</keyword>
<feature type="transmembrane region" description="Helical" evidence="5">
    <location>
        <begin position="158"/>
        <end position="176"/>
    </location>
</feature>
<dbReference type="RefSeq" id="WP_106130005.1">
    <property type="nucleotide sequence ID" value="NZ_PVZG01000017.1"/>
</dbReference>
<dbReference type="EMBL" id="PVZG01000017">
    <property type="protein sequence ID" value="PRY22412.1"/>
    <property type="molecule type" value="Genomic_DNA"/>
</dbReference>
<feature type="transmembrane region" description="Helical" evidence="5">
    <location>
        <begin position="49"/>
        <end position="67"/>
    </location>
</feature>
<sequence>MTSAGPSRDVRQGTPLPRRTLAGYALGSLVTGPFGTVPGLLLLPYLTDTLGVAAGVAGLLVLLPKAWDVLVNPVAGRISDRSGHRRPFLLGAGLLLAVLFAAIFAGPVGTGGPAGAYVAVAFLAAATAFAFFQVPYVAMPAELTGGYAERTRLMTWRVAVLALAILVSGALAPLVVDLGGGGLAGHRWAGAFVGALIVVGTLGAFSGTRTASARVAPESEPSLRTQLRTAASNVPFRGLLACWVVQAAGIGTMLAGVQYFADHVIAQRSGATFLFAAFVGPALLVMPLWTRVGARLGKLRALIVASLLFAAGALALLAAGVLPPVATYLLVAVIGCGYAGQQVFAMAMLPDCIDHDTARTGRRQAGVFTGLWTAGETLGLAIGPGIYALLLQLFGYVSSSTGEAAAQDPTARLGVLLGFTLVPALLVAAAVLLLRRYEDS</sequence>
<feature type="transmembrane region" description="Helical" evidence="5">
    <location>
        <begin position="328"/>
        <end position="349"/>
    </location>
</feature>
<organism evidence="7 8">
    <name type="scientific">Pseudosporangium ferrugineum</name>
    <dbReference type="NCBI Taxonomy" id="439699"/>
    <lineage>
        <taxon>Bacteria</taxon>
        <taxon>Bacillati</taxon>
        <taxon>Actinomycetota</taxon>
        <taxon>Actinomycetes</taxon>
        <taxon>Micromonosporales</taxon>
        <taxon>Micromonosporaceae</taxon>
        <taxon>Pseudosporangium</taxon>
    </lineage>
</organism>
<evidence type="ECO:0000256" key="2">
    <source>
        <dbReference type="ARBA" id="ARBA00022692"/>
    </source>
</evidence>
<dbReference type="AlphaFoldDB" id="A0A2T0RMR2"/>
<keyword evidence="2 5" id="KW-0812">Transmembrane</keyword>
<feature type="transmembrane region" description="Helical" evidence="5">
    <location>
        <begin position="370"/>
        <end position="394"/>
    </location>
</feature>
<dbReference type="Gene3D" id="1.20.1250.20">
    <property type="entry name" value="MFS general substrate transporter like domains"/>
    <property type="match status" value="1"/>
</dbReference>
<dbReference type="SUPFAM" id="SSF103473">
    <property type="entry name" value="MFS general substrate transporter"/>
    <property type="match status" value="1"/>
</dbReference>
<dbReference type="PROSITE" id="PS50850">
    <property type="entry name" value="MFS"/>
    <property type="match status" value="1"/>
</dbReference>
<dbReference type="InterPro" id="IPR020846">
    <property type="entry name" value="MFS_dom"/>
</dbReference>
<feature type="transmembrane region" description="Helical" evidence="5">
    <location>
        <begin position="88"/>
        <end position="108"/>
    </location>
</feature>
<proteinExistence type="predicted"/>
<keyword evidence="3 5" id="KW-1133">Transmembrane helix</keyword>
<evidence type="ECO:0000259" key="6">
    <source>
        <dbReference type="PROSITE" id="PS50850"/>
    </source>
</evidence>
<evidence type="ECO:0000313" key="8">
    <source>
        <dbReference type="Proteomes" id="UP000239209"/>
    </source>
</evidence>
<dbReference type="GO" id="GO:0005886">
    <property type="term" value="C:plasma membrane"/>
    <property type="evidence" value="ECO:0007669"/>
    <property type="project" value="UniProtKB-SubCell"/>
</dbReference>
<dbReference type="InterPro" id="IPR039672">
    <property type="entry name" value="MFS_2"/>
</dbReference>
<evidence type="ECO:0000313" key="7">
    <source>
        <dbReference type="EMBL" id="PRY22412.1"/>
    </source>
</evidence>
<keyword evidence="4 5" id="KW-0472">Membrane</keyword>
<dbReference type="Proteomes" id="UP000239209">
    <property type="component" value="Unassembled WGS sequence"/>
</dbReference>
<reference evidence="7 8" key="1">
    <citation type="submission" date="2018-03" db="EMBL/GenBank/DDBJ databases">
        <title>Genomic Encyclopedia of Archaeal and Bacterial Type Strains, Phase II (KMG-II): from individual species to whole genera.</title>
        <authorList>
            <person name="Goeker M."/>
        </authorList>
    </citation>
    <scope>NUCLEOTIDE SEQUENCE [LARGE SCALE GENOMIC DNA]</scope>
    <source>
        <strain evidence="7 8">DSM 45348</strain>
    </source>
</reference>
<comment type="subcellular location">
    <subcellularLocation>
        <location evidence="1">Cell membrane</location>
        <topology evidence="1">Multi-pass membrane protein</topology>
    </subcellularLocation>
</comment>
<feature type="transmembrane region" description="Helical" evidence="5">
    <location>
        <begin position="301"/>
        <end position="322"/>
    </location>
</feature>
<evidence type="ECO:0000256" key="3">
    <source>
        <dbReference type="ARBA" id="ARBA00022989"/>
    </source>
</evidence>
<evidence type="ECO:0000256" key="4">
    <source>
        <dbReference type="ARBA" id="ARBA00023136"/>
    </source>
</evidence>
<dbReference type="InterPro" id="IPR036259">
    <property type="entry name" value="MFS_trans_sf"/>
</dbReference>
<feature type="transmembrane region" description="Helical" evidence="5">
    <location>
        <begin position="414"/>
        <end position="434"/>
    </location>
</feature>
<dbReference type="GO" id="GO:0015293">
    <property type="term" value="F:symporter activity"/>
    <property type="evidence" value="ECO:0007669"/>
    <property type="project" value="InterPro"/>
</dbReference>
<name>A0A2T0RMR2_9ACTN</name>
<dbReference type="PANTHER" id="PTHR11328">
    <property type="entry name" value="MAJOR FACILITATOR SUPERFAMILY DOMAIN-CONTAINING PROTEIN"/>
    <property type="match status" value="1"/>
</dbReference>
<dbReference type="OrthoDB" id="3717977at2"/>
<feature type="transmembrane region" description="Helical" evidence="5">
    <location>
        <begin position="271"/>
        <end position="289"/>
    </location>
</feature>
<feature type="transmembrane region" description="Helical" evidence="5">
    <location>
        <begin position="114"/>
        <end position="137"/>
    </location>
</feature>
<dbReference type="GO" id="GO:0008643">
    <property type="term" value="P:carbohydrate transport"/>
    <property type="evidence" value="ECO:0007669"/>
    <property type="project" value="InterPro"/>
</dbReference>
<dbReference type="PANTHER" id="PTHR11328:SF24">
    <property type="entry name" value="MAJOR FACILITATOR SUPERFAMILY (MFS) PROFILE DOMAIN-CONTAINING PROTEIN"/>
    <property type="match status" value="1"/>
</dbReference>
<accession>A0A2T0RMR2</accession>
<feature type="transmembrane region" description="Helical" evidence="5">
    <location>
        <begin position="238"/>
        <end position="259"/>
    </location>
</feature>
<evidence type="ECO:0000256" key="5">
    <source>
        <dbReference type="SAM" id="Phobius"/>
    </source>
</evidence>